<feature type="region of interest" description="Disordered" evidence="1">
    <location>
        <begin position="1"/>
        <end position="36"/>
    </location>
</feature>
<dbReference type="AlphaFoldDB" id="A0A811MJ17"/>
<comment type="caution">
    <text evidence="2">The sequence shown here is derived from an EMBL/GenBank/DDBJ whole genome shotgun (WGS) entry which is preliminary data.</text>
</comment>
<dbReference type="EMBL" id="CAJGYO010000001">
    <property type="protein sequence ID" value="CAD6205245.1"/>
    <property type="molecule type" value="Genomic_DNA"/>
</dbReference>
<organism evidence="2 3">
    <name type="scientific">Miscanthus lutarioriparius</name>
    <dbReference type="NCBI Taxonomy" id="422564"/>
    <lineage>
        <taxon>Eukaryota</taxon>
        <taxon>Viridiplantae</taxon>
        <taxon>Streptophyta</taxon>
        <taxon>Embryophyta</taxon>
        <taxon>Tracheophyta</taxon>
        <taxon>Spermatophyta</taxon>
        <taxon>Magnoliopsida</taxon>
        <taxon>Liliopsida</taxon>
        <taxon>Poales</taxon>
        <taxon>Poaceae</taxon>
        <taxon>PACMAD clade</taxon>
        <taxon>Panicoideae</taxon>
        <taxon>Andropogonodae</taxon>
        <taxon>Andropogoneae</taxon>
        <taxon>Saccharinae</taxon>
        <taxon>Miscanthus</taxon>
    </lineage>
</organism>
<evidence type="ECO:0000313" key="3">
    <source>
        <dbReference type="Proteomes" id="UP000604825"/>
    </source>
</evidence>
<evidence type="ECO:0000256" key="1">
    <source>
        <dbReference type="SAM" id="MobiDB-lite"/>
    </source>
</evidence>
<sequence>MADMVPVRARGRRVPVVAQGPLEHRRRDDDHHDRQLASEVRDPFPFPGVHWLGVHRKGSGRCPGVRADVVVVERNPHVDGAVENQEDEIDDENRRRYVAQWRHGTVGSSLFWISPAFFWTPSREHRLRASSADNL</sequence>
<keyword evidence="3" id="KW-1185">Reference proteome</keyword>
<gene>
    <name evidence="2" type="ORF">NCGR_LOCUS3078</name>
</gene>
<dbReference type="Proteomes" id="UP000604825">
    <property type="component" value="Unassembled WGS sequence"/>
</dbReference>
<reference evidence="2" key="1">
    <citation type="submission" date="2020-10" db="EMBL/GenBank/DDBJ databases">
        <authorList>
            <person name="Han B."/>
            <person name="Lu T."/>
            <person name="Zhao Q."/>
            <person name="Huang X."/>
            <person name="Zhao Y."/>
        </authorList>
    </citation>
    <scope>NUCLEOTIDE SEQUENCE</scope>
</reference>
<proteinExistence type="predicted"/>
<name>A0A811MJ17_9POAL</name>
<accession>A0A811MJ17</accession>
<feature type="compositionally biased region" description="Basic and acidic residues" evidence="1">
    <location>
        <begin position="22"/>
        <end position="36"/>
    </location>
</feature>
<feature type="compositionally biased region" description="Low complexity" evidence="1">
    <location>
        <begin position="1"/>
        <end position="18"/>
    </location>
</feature>
<evidence type="ECO:0000313" key="2">
    <source>
        <dbReference type="EMBL" id="CAD6205245.1"/>
    </source>
</evidence>
<protein>
    <submittedName>
        <fullName evidence="2">Uncharacterized protein</fullName>
    </submittedName>
</protein>